<dbReference type="Proteomes" id="UP000270230">
    <property type="component" value="Unassembled WGS sequence"/>
</dbReference>
<name>A0A3M7CB46_HORWE</name>
<keyword evidence="2" id="KW-0812">Transmembrane</keyword>
<feature type="chain" id="PRO_5018199898" evidence="3">
    <location>
        <begin position="18"/>
        <end position="298"/>
    </location>
</feature>
<organism evidence="4 5">
    <name type="scientific">Hortaea werneckii</name>
    <name type="common">Black yeast</name>
    <name type="synonym">Cladosporium werneckii</name>
    <dbReference type="NCBI Taxonomy" id="91943"/>
    <lineage>
        <taxon>Eukaryota</taxon>
        <taxon>Fungi</taxon>
        <taxon>Dikarya</taxon>
        <taxon>Ascomycota</taxon>
        <taxon>Pezizomycotina</taxon>
        <taxon>Dothideomycetes</taxon>
        <taxon>Dothideomycetidae</taxon>
        <taxon>Mycosphaerellales</taxon>
        <taxon>Teratosphaeriaceae</taxon>
        <taxon>Hortaea</taxon>
    </lineage>
</organism>
<keyword evidence="2" id="KW-1133">Transmembrane helix</keyword>
<proteinExistence type="predicted"/>
<evidence type="ECO:0000256" key="1">
    <source>
        <dbReference type="SAM" id="MobiDB-lite"/>
    </source>
</evidence>
<keyword evidence="3" id="KW-0732">Signal</keyword>
<feature type="compositionally biased region" description="Basic and acidic residues" evidence="1">
    <location>
        <begin position="244"/>
        <end position="258"/>
    </location>
</feature>
<feature type="signal peptide" evidence="3">
    <location>
        <begin position="1"/>
        <end position="17"/>
    </location>
</feature>
<dbReference type="AlphaFoldDB" id="A0A3M7CB46"/>
<dbReference type="EMBL" id="QWIN01000629">
    <property type="protein sequence ID" value="RMY48926.1"/>
    <property type="molecule type" value="Genomic_DNA"/>
</dbReference>
<evidence type="ECO:0000256" key="3">
    <source>
        <dbReference type="SAM" id="SignalP"/>
    </source>
</evidence>
<gene>
    <name evidence="4" type="ORF">D0865_07807</name>
</gene>
<reference evidence="4 5" key="1">
    <citation type="journal article" date="2018" name="BMC Genomics">
        <title>Genomic evidence for intraspecific hybridization in a clonal and extremely halotolerant yeast.</title>
        <authorList>
            <person name="Gostincar C."/>
            <person name="Stajich J.E."/>
            <person name="Zupancic J."/>
            <person name="Zalar P."/>
            <person name="Gunde-Cimerman N."/>
        </authorList>
    </citation>
    <scope>NUCLEOTIDE SEQUENCE [LARGE SCALE GENOMIC DNA]</scope>
    <source>
        <strain evidence="4 5">EXF-151</strain>
    </source>
</reference>
<evidence type="ECO:0000313" key="5">
    <source>
        <dbReference type="Proteomes" id="UP000270230"/>
    </source>
</evidence>
<evidence type="ECO:0000256" key="2">
    <source>
        <dbReference type="SAM" id="Phobius"/>
    </source>
</evidence>
<feature type="compositionally biased region" description="Basic and acidic residues" evidence="1">
    <location>
        <begin position="270"/>
        <end position="298"/>
    </location>
</feature>
<protein>
    <submittedName>
        <fullName evidence="4">Uncharacterized protein</fullName>
    </submittedName>
</protein>
<feature type="transmembrane region" description="Helical" evidence="2">
    <location>
        <begin position="203"/>
        <end position="225"/>
    </location>
</feature>
<feature type="region of interest" description="Disordered" evidence="1">
    <location>
        <begin position="232"/>
        <end position="298"/>
    </location>
</feature>
<dbReference type="OrthoDB" id="3816606at2759"/>
<feature type="compositionally biased region" description="Polar residues" evidence="1">
    <location>
        <begin position="259"/>
        <end position="269"/>
    </location>
</feature>
<comment type="caution">
    <text evidence="4">The sequence shown here is derived from an EMBL/GenBank/DDBJ whole genome shotgun (WGS) entry which is preliminary data.</text>
</comment>
<keyword evidence="2" id="KW-0472">Membrane</keyword>
<dbReference type="VEuPathDB" id="FungiDB:BTJ68_02746"/>
<evidence type="ECO:0000313" key="4">
    <source>
        <dbReference type="EMBL" id="RMY48926.1"/>
    </source>
</evidence>
<accession>A0A3M7CB46</accession>
<sequence length="298" mass="31668">MKRGIVFPLTSASLALAIEQRQCYTRYNNTVRAEGAPWYVCNNTQINPGGASLCCYDDSLCGPDSFCGSTNIGQGSYKYGLYVGGCTDGTYSDPVCRTTCSEISLPITSISRLEGFADGHVAGDGATWFQWNETTEVYHCCGHNACIGTVTDDAFSATPPDEWEPFARLATTTSSPAAVPTATVTVQATSHVQGSRLSTGAQAGIGTACGVAGAGVVCALAFLLLKRRRSSGVQGRRRSHSQSLHHEPPPDGSMKAELHSSSYDGNTRNKVPELETERSPAEVACVEHPRQELDGHPP</sequence>